<dbReference type="STRING" id="34508.A0A4U5NEX2"/>
<reference evidence="3" key="1">
    <citation type="submission" date="2013-11" db="EMBL/GenBank/DDBJ databases">
        <authorList>
            <person name="Sternberg P."/>
            <person name="Dillman A."/>
            <person name="Macchietto M."/>
        </authorList>
    </citation>
    <scope>NUCLEOTIDE SEQUENCE</scope>
    <source>
        <strain evidence="3">ALL</strain>
    </source>
</reference>
<name>A0A4U5NEX2_STECR</name>
<dbReference type="AlphaFoldDB" id="A0A4U5NEX2"/>
<feature type="region of interest" description="Disordered" evidence="2">
    <location>
        <begin position="259"/>
        <end position="280"/>
    </location>
</feature>
<sequence length="375" mass="40671">MDEDMISESEQMALMTAESNADSSESTFDCDSISSTGSCSSSAGQSPAPSTSSGTFINPNDITKRKDSLTLFRTRNDLDEDYDMDLEAEVNTPLFHPNRKILQPASHRKRLSELAPRSNSLSLHNTPNSLNGSSQSPGSPANSIVAQSSTPGSASPNAPVYRVLSRGRAATIRRESNCSIESEVAHEKLLKTSQQVSIGFEEFSLDDRVAEERRRTRSLTEPISIFTNAFLTHSSSPSPTQKVDNQKQCFSPSTQQIVRSNLQGYSPSPSPTPSPTRNRLMRSMSPLAARQLTKRRYGLHSGAPSDSDSESVISEPKPSKSKRVCLSPQVERPQSLTPVRGSTPSDSDTASEKQLTEEVPGPSFSVPIPVPEGQL</sequence>
<evidence type="ECO:0000256" key="1">
    <source>
        <dbReference type="ARBA" id="ARBA00006725"/>
    </source>
</evidence>
<comment type="caution">
    <text evidence="3">The sequence shown here is derived from an EMBL/GenBank/DDBJ whole genome shotgun (WGS) entry which is preliminary data.</text>
</comment>
<feature type="compositionally biased region" description="Polar residues" evidence="2">
    <location>
        <begin position="332"/>
        <end position="348"/>
    </location>
</feature>
<protein>
    <submittedName>
        <fullName evidence="3">Uncharacterized protein</fullName>
    </submittedName>
</protein>
<gene>
    <name evidence="3" type="ORF">L596_015114</name>
</gene>
<feature type="region of interest" description="Disordered" evidence="2">
    <location>
        <begin position="99"/>
        <end position="160"/>
    </location>
</feature>
<dbReference type="PANTHER" id="PTHR22227">
    <property type="entry name" value="FAMILY WITH SEQUENCE SIMILARITY 122B ISOFORM X1"/>
    <property type="match status" value="1"/>
</dbReference>
<feature type="region of interest" description="Disordered" evidence="2">
    <location>
        <begin position="1"/>
        <end position="67"/>
    </location>
</feature>
<dbReference type="EMBL" id="AZBU02000004">
    <property type="protein sequence ID" value="TKR81200.1"/>
    <property type="molecule type" value="Genomic_DNA"/>
</dbReference>
<proteinExistence type="inferred from homology"/>
<reference evidence="3" key="2">
    <citation type="journal article" date="2015" name="Genome Biol.">
        <title>Comparative genomics of Steinernema reveals deeply conserved gene regulatory networks.</title>
        <authorList>
            <person name="Dillman A.R."/>
            <person name="Macchietto M."/>
            <person name="Porter C.F."/>
            <person name="Rogers A."/>
            <person name="Williams B."/>
            <person name="Antoshechkin I."/>
            <person name="Lee M.M."/>
            <person name="Goodwin Z."/>
            <person name="Lu X."/>
            <person name="Lewis E.E."/>
            <person name="Goodrich-Blair H."/>
            <person name="Stock S.P."/>
            <person name="Adams B.J."/>
            <person name="Sternberg P.W."/>
            <person name="Mortazavi A."/>
        </authorList>
    </citation>
    <scope>NUCLEOTIDE SEQUENCE [LARGE SCALE GENOMIC DNA]</scope>
    <source>
        <strain evidence="3">ALL</strain>
    </source>
</reference>
<organism evidence="3">
    <name type="scientific">Steinernema carpocapsae</name>
    <name type="common">Entomopathogenic nematode</name>
    <dbReference type="NCBI Taxonomy" id="34508"/>
    <lineage>
        <taxon>Eukaryota</taxon>
        <taxon>Metazoa</taxon>
        <taxon>Ecdysozoa</taxon>
        <taxon>Nematoda</taxon>
        <taxon>Chromadorea</taxon>
        <taxon>Rhabditida</taxon>
        <taxon>Tylenchina</taxon>
        <taxon>Panagrolaimomorpha</taxon>
        <taxon>Strongyloidoidea</taxon>
        <taxon>Steinernematidae</taxon>
        <taxon>Steinernema</taxon>
    </lineage>
</organism>
<dbReference type="OrthoDB" id="10036177at2759"/>
<reference evidence="3" key="3">
    <citation type="journal article" date="2019" name="G3 (Bethesda)">
        <title>Hybrid Assembly of the Genome of the Entomopathogenic Nematode Steinernema carpocapsae Identifies the X-Chromosome.</title>
        <authorList>
            <person name="Serra L."/>
            <person name="Macchietto M."/>
            <person name="Macias-Munoz A."/>
            <person name="McGill C.J."/>
            <person name="Rodriguez I.M."/>
            <person name="Rodriguez B."/>
            <person name="Murad R."/>
            <person name="Mortazavi A."/>
        </authorList>
    </citation>
    <scope>NUCLEOTIDE SEQUENCE</scope>
    <source>
        <strain evidence="3">ALL</strain>
    </source>
</reference>
<comment type="similarity">
    <text evidence="1">Belongs to the FAM122 family.</text>
</comment>
<dbReference type="InterPro" id="IPR026716">
    <property type="entry name" value="PBIR1/2/3"/>
</dbReference>
<accession>A0A4U5NEX2</accession>
<feature type="compositionally biased region" description="Polar residues" evidence="2">
    <location>
        <begin position="17"/>
        <end position="27"/>
    </location>
</feature>
<dbReference type="GO" id="GO:0004865">
    <property type="term" value="F:protein serine/threonine phosphatase inhibitor activity"/>
    <property type="evidence" value="ECO:0007669"/>
    <property type="project" value="InterPro"/>
</dbReference>
<evidence type="ECO:0000313" key="3">
    <source>
        <dbReference type="EMBL" id="TKR81200.1"/>
    </source>
</evidence>
<evidence type="ECO:0000256" key="2">
    <source>
        <dbReference type="SAM" id="MobiDB-lite"/>
    </source>
</evidence>
<feature type="region of interest" description="Disordered" evidence="2">
    <location>
        <begin position="298"/>
        <end position="375"/>
    </location>
</feature>
<feature type="compositionally biased region" description="Low complexity" evidence="2">
    <location>
        <begin position="29"/>
        <end position="53"/>
    </location>
</feature>
<feature type="compositionally biased region" description="Polar residues" evidence="2">
    <location>
        <begin position="117"/>
        <end position="156"/>
    </location>
</feature>
<dbReference type="PANTHER" id="PTHR22227:SF6">
    <property type="entry name" value="FAMILY WITH SEQUENCE SIMILARITY 122B ISOFORM X1"/>
    <property type="match status" value="1"/>
</dbReference>